<evidence type="ECO:0000313" key="1">
    <source>
        <dbReference type="EMBL" id="ABD11710.1"/>
    </source>
</evidence>
<evidence type="ECO:0000313" key="2">
    <source>
        <dbReference type="Proteomes" id="UP000001937"/>
    </source>
</evidence>
<dbReference type="KEGG" id="fra:Francci3_2343"/>
<dbReference type="Proteomes" id="UP000001937">
    <property type="component" value="Chromosome"/>
</dbReference>
<gene>
    <name evidence="1" type="ordered locus">Francci3_2343</name>
</gene>
<accession>Q2JAI2</accession>
<keyword evidence="2" id="KW-1185">Reference proteome</keyword>
<dbReference type="OrthoDB" id="10007108at2"/>
<reference evidence="1 2" key="1">
    <citation type="journal article" date="2007" name="Genome Res.">
        <title>Genome characteristics of facultatively symbiotic Frankia sp. strains reflect host range and host plant biogeography.</title>
        <authorList>
            <person name="Normand P."/>
            <person name="Lapierre P."/>
            <person name="Tisa L.S."/>
            <person name="Gogarten J.P."/>
            <person name="Alloisio N."/>
            <person name="Bagnarol E."/>
            <person name="Bassi C.A."/>
            <person name="Berry A.M."/>
            <person name="Bickhart D.M."/>
            <person name="Choisne N."/>
            <person name="Couloux A."/>
            <person name="Cournoyer B."/>
            <person name="Cruveiller S."/>
            <person name="Daubin V."/>
            <person name="Demange N."/>
            <person name="Francino M.P."/>
            <person name="Goltsman E."/>
            <person name="Huang Y."/>
            <person name="Kopp O.R."/>
            <person name="Labarre L."/>
            <person name="Lapidus A."/>
            <person name="Lavire C."/>
            <person name="Marechal J."/>
            <person name="Martinez M."/>
            <person name="Mastronunzio J.E."/>
            <person name="Mullin B.C."/>
            <person name="Niemann J."/>
            <person name="Pujic P."/>
            <person name="Rawnsley T."/>
            <person name="Rouy Z."/>
            <person name="Schenowitz C."/>
            <person name="Sellstedt A."/>
            <person name="Tavares F."/>
            <person name="Tomkins J.P."/>
            <person name="Vallenet D."/>
            <person name="Valverde C."/>
            <person name="Wall L.G."/>
            <person name="Wang Y."/>
            <person name="Medigue C."/>
            <person name="Benson D.R."/>
        </authorList>
    </citation>
    <scope>NUCLEOTIDE SEQUENCE [LARGE SCALE GENOMIC DNA]</scope>
    <source>
        <strain evidence="2">DSM 45818 / CECT 9043 / CcI3</strain>
    </source>
</reference>
<dbReference type="EMBL" id="CP000249">
    <property type="protein sequence ID" value="ABD11710.1"/>
    <property type="molecule type" value="Genomic_DNA"/>
</dbReference>
<protein>
    <submittedName>
        <fullName evidence="1">Uncharacterized protein</fullName>
    </submittedName>
</protein>
<organism evidence="1 2">
    <name type="scientific">Frankia casuarinae (strain DSM 45818 / CECT 9043 / HFP020203 / CcI3)</name>
    <dbReference type="NCBI Taxonomy" id="106370"/>
    <lineage>
        <taxon>Bacteria</taxon>
        <taxon>Bacillati</taxon>
        <taxon>Actinomycetota</taxon>
        <taxon>Actinomycetes</taxon>
        <taxon>Frankiales</taxon>
        <taxon>Frankiaceae</taxon>
        <taxon>Frankia</taxon>
    </lineage>
</organism>
<dbReference type="HOGENOM" id="CLU_1347264_0_0_11"/>
<proteinExistence type="predicted"/>
<dbReference type="RefSeq" id="WP_011436755.1">
    <property type="nucleotide sequence ID" value="NC_007777.1"/>
</dbReference>
<sequence>MLTPTGAVCLLGGRGSGKTTALLHLLTGVAGPVALVANSLAFLNPAGPVQVHALPTTIGLRAPTIALFPALRDLTRATGTLADEENRTYLPAATVAAAFTVARAAGGPVTAFIDMAFREARPAVWRRLDTRQGTTALTAARLPDGLLDDPHEHARLTADHARGHRRRLRECAKSVAAARCESGTDTPTVLGRGVTDLVAQAAR</sequence>
<dbReference type="AlphaFoldDB" id="Q2JAI2"/>
<name>Q2JAI2_FRACC</name>